<evidence type="ECO:0000259" key="17">
    <source>
        <dbReference type="PROSITE" id="PS50016"/>
    </source>
</evidence>
<evidence type="ECO:0000256" key="6">
    <source>
        <dbReference type="ARBA" id="ARBA00023015"/>
    </source>
</evidence>
<keyword evidence="4 14" id="KW-0863">Zinc-finger</keyword>
<dbReference type="InterPro" id="IPR013083">
    <property type="entry name" value="Znf_RING/FYVE/PHD"/>
</dbReference>
<dbReference type="Gene3D" id="3.30.40.10">
    <property type="entry name" value="Zinc/RING finger domain, C3HC4 (zinc finger)"/>
    <property type="match status" value="1"/>
</dbReference>
<proteinExistence type="inferred from homology"/>
<dbReference type="SMART" id="SM00249">
    <property type="entry name" value="PHD"/>
    <property type="match status" value="1"/>
</dbReference>
<feature type="region of interest" description="Disordered" evidence="15">
    <location>
        <begin position="965"/>
        <end position="988"/>
    </location>
</feature>
<comment type="subunit">
    <text evidence="11">Component of the BRF-1 ISWI chromatin remodeling complex, at least composed of SMARCA1 and BAZ2B, which regulates the spacing of histone octamers on the DNA template to facilitate access to DNA. Within the BRF-1 ISWI chromatin remodeling complex interacts with SMARCA1; the interaction is direct. Component of the BRF-5 ISWI chromatin remodeling complex, at least composed of SMARCA5/SNF2H and BAZ2B, which regulates the spacing of histone octamers on the DNA template to facilitate access to DNA. Within the BRF-5 ISWI chromatin remodeling complex interacts with SMARCA5/SNF2H; the interaction is direct. Interacts with acetylated lysine residues on histone H1.4, H2A, H2B, H3 and H4 (in vitro). Interacts with EHMT1.</text>
</comment>
<dbReference type="InterPro" id="IPR037374">
    <property type="entry name" value="BAZ2A/B_Bromo"/>
</dbReference>
<name>A0A5N3WNG0_MUNMU</name>
<evidence type="ECO:0000256" key="15">
    <source>
        <dbReference type="SAM" id="MobiDB-lite"/>
    </source>
</evidence>
<accession>A0A5N3WNG0</accession>
<dbReference type="CDD" id="cd15630">
    <property type="entry name" value="PHD_BAZ2B"/>
    <property type="match status" value="1"/>
</dbReference>
<evidence type="ECO:0000256" key="10">
    <source>
        <dbReference type="ARBA" id="ARBA00023242"/>
    </source>
</evidence>
<evidence type="ECO:0000256" key="12">
    <source>
        <dbReference type="ARBA" id="ARBA00068259"/>
    </source>
</evidence>
<evidence type="ECO:0000256" key="11">
    <source>
        <dbReference type="ARBA" id="ARBA00061872"/>
    </source>
</evidence>
<dbReference type="InterPro" id="IPR018501">
    <property type="entry name" value="DDT_dom"/>
</dbReference>
<dbReference type="CDD" id="cd05503">
    <property type="entry name" value="Bromo_BAZ2A_B_like"/>
    <property type="match status" value="1"/>
</dbReference>
<dbReference type="SMART" id="SM00297">
    <property type="entry name" value="BROMO"/>
    <property type="match status" value="1"/>
</dbReference>
<dbReference type="PROSITE" id="PS00633">
    <property type="entry name" value="BROMODOMAIN_1"/>
    <property type="match status" value="1"/>
</dbReference>
<dbReference type="PROSITE" id="PS50827">
    <property type="entry name" value="DDT"/>
    <property type="match status" value="1"/>
</dbReference>
<comment type="subcellular location">
    <subcellularLocation>
        <location evidence="1">Nucleus</location>
    </subcellularLocation>
</comment>
<dbReference type="Proteomes" id="UP000326458">
    <property type="component" value="Unassembled WGS sequence"/>
</dbReference>
<keyword evidence="10" id="KW-0539">Nucleus</keyword>
<feature type="domain" description="Bromo" evidence="16">
    <location>
        <begin position="1505"/>
        <end position="1575"/>
    </location>
</feature>
<dbReference type="GO" id="GO:0008270">
    <property type="term" value="F:zinc ion binding"/>
    <property type="evidence" value="ECO:0007669"/>
    <property type="project" value="UniProtKB-KW"/>
</dbReference>
<evidence type="ECO:0000313" key="19">
    <source>
        <dbReference type="EMBL" id="KAB0363221.1"/>
    </source>
</evidence>
<feature type="compositionally biased region" description="Polar residues" evidence="15">
    <location>
        <begin position="1470"/>
        <end position="1482"/>
    </location>
</feature>
<dbReference type="InterPro" id="IPR018359">
    <property type="entry name" value="Bromodomain_CS"/>
</dbReference>
<dbReference type="Pfam" id="PF00439">
    <property type="entry name" value="Bromodomain"/>
    <property type="match status" value="1"/>
</dbReference>
<keyword evidence="20" id="KW-1185">Reference proteome</keyword>
<dbReference type="FunFam" id="3.30.40.10:FF:000199">
    <property type="entry name" value="Bromodomain adjacent to zinc finger domain 2B"/>
    <property type="match status" value="1"/>
</dbReference>
<dbReference type="Pfam" id="PF15613">
    <property type="entry name" value="WSD"/>
    <property type="match status" value="1"/>
</dbReference>
<evidence type="ECO:0000256" key="9">
    <source>
        <dbReference type="ARBA" id="ARBA00023163"/>
    </source>
</evidence>
<feature type="compositionally biased region" description="Basic and acidic residues" evidence="15">
    <location>
        <begin position="1457"/>
        <end position="1468"/>
    </location>
</feature>
<keyword evidence="5" id="KW-0862">Zinc</keyword>
<evidence type="ECO:0000256" key="13">
    <source>
        <dbReference type="PROSITE-ProRule" id="PRU00035"/>
    </source>
</evidence>
<dbReference type="PROSITE" id="PS50014">
    <property type="entry name" value="BROMODOMAIN_2"/>
    <property type="match status" value="1"/>
</dbReference>
<feature type="domain" description="DDT" evidence="18">
    <location>
        <begin position="470"/>
        <end position="535"/>
    </location>
</feature>
<organism evidence="19 20">
    <name type="scientific">Muntiacus muntjak</name>
    <name type="common">Barking deer</name>
    <name type="synonym">Indian muntjac</name>
    <dbReference type="NCBI Taxonomy" id="9888"/>
    <lineage>
        <taxon>Eukaryota</taxon>
        <taxon>Metazoa</taxon>
        <taxon>Chordata</taxon>
        <taxon>Craniata</taxon>
        <taxon>Vertebrata</taxon>
        <taxon>Euteleostomi</taxon>
        <taxon>Mammalia</taxon>
        <taxon>Eutheria</taxon>
        <taxon>Laurasiatheria</taxon>
        <taxon>Artiodactyla</taxon>
        <taxon>Ruminantia</taxon>
        <taxon>Pecora</taxon>
        <taxon>Cervidae</taxon>
        <taxon>Muntiacinae</taxon>
        <taxon>Muntiacus</taxon>
    </lineage>
</organism>
<evidence type="ECO:0000256" key="8">
    <source>
        <dbReference type="ARBA" id="ARBA00023117"/>
    </source>
</evidence>
<dbReference type="PRINTS" id="PR00503">
    <property type="entry name" value="BROMODOMAIN"/>
</dbReference>
<gene>
    <name evidence="19" type="ORF">FD754_007377</name>
</gene>
<feature type="compositionally biased region" description="Low complexity" evidence="15">
    <location>
        <begin position="968"/>
        <end position="978"/>
    </location>
</feature>
<dbReference type="InterPro" id="IPR036427">
    <property type="entry name" value="Bromodomain-like_sf"/>
</dbReference>
<feature type="compositionally biased region" description="Acidic residues" evidence="15">
    <location>
        <begin position="680"/>
        <end position="704"/>
    </location>
</feature>
<dbReference type="SUPFAM" id="SSF47370">
    <property type="entry name" value="Bromodomain"/>
    <property type="match status" value="1"/>
</dbReference>
<dbReference type="FunFam" id="1.20.920.10:FF:000023">
    <property type="entry name" value="Bromodomain adjacent to zinc finger domain protein 2B"/>
    <property type="match status" value="1"/>
</dbReference>
<dbReference type="InterPro" id="IPR028941">
    <property type="entry name" value="WHIM2_dom"/>
</dbReference>
<evidence type="ECO:0000256" key="2">
    <source>
        <dbReference type="ARBA" id="ARBA00007444"/>
    </source>
</evidence>
<dbReference type="Pfam" id="PF00628">
    <property type="entry name" value="PHD"/>
    <property type="match status" value="1"/>
</dbReference>
<evidence type="ECO:0000256" key="7">
    <source>
        <dbReference type="ARBA" id="ARBA00023054"/>
    </source>
</evidence>
<evidence type="ECO:0000256" key="1">
    <source>
        <dbReference type="ARBA" id="ARBA00004123"/>
    </source>
</evidence>
<sequence length="1596" mass="180028">MSLKKKKNEFGSLPSSEIFWKSLSRIGGKTSDLFKKIRDTKGTFHAKMGSIKDRNAFDCVDQNKLWKILKEMGIPDHLTCLSRNLYAGQEATVRTGHGTRDWFQIGKGVQYIMRNAGLEDAQAGIRIAGRKINNLRYADDTTLMAESEEELKSLLMKVKEESEKVFLFHHFKYVLPFPSGWKRKFSTIISSSIFSWPFFLSSSSRTPMIRMLGHLTLSQRSLRLFTELHKKRRERREIEVTWRRKRRVKRGKTNHTPKRTLGCVHFPDLHRSGSGSQVQTQLGLCSVPFPVQAAQATRCLASHTPQNPPAMQETQVRFLPIRIVKYKKRYIQRIYIYFINLLSYVEAQKKGNIKTPKLVKEMATHSSILYLEQHFMHLKIGNLILENKIKQTHRYRKQASISQKGGEIEKERLKQEKRDEKRLNKERKLEQRRLELEMAKELKKPNEDMCLADQKPLPELPRIPGLVLSGSTFSDCLMVVQFLRNFGKVLGFDVNIDVPNLSVLQEGLLNIGDSMGEVQDLLVRLLSAAVCDPGLITGYKAKTALGEHLLNVGVNRDNVSEILQIFMEAHCGQTELTESLKTKAFQAHTPAQKASVLAFLINELACSKSVVSEIDKNIDYMSNLRRDKWVVEGKLRKLRIIHAKKTGKRDTSGGIDLGEEQHPLGTPTPGRKRRRKGGDSDYDDDDDDDSDDQADEDDEDEEDKEDKKGKKTEICEDEDEGDQAASVEELEKQIEKLSKQQSQYRRKLFDASHSLRSMMFGQDRYRRRYWILPQCGGIFVEGMESGEGLEEIAKEREKLKKAKSIQIKEEIFETSEDTLNCSNPDHCEQKEDTKEKDNTNLFLQKPGSFSKLSKLLEVAKMPPESDVMTPKPNSSANGCTLSYQNSGKHSLGSIQSTATQSNMEKTDSNNLFSTSSGGPGKFYSPLPNDQLLKTLTEKNRQWFSLLPRTPCDDTSLTHAGMSTASLVTPQSQPLSKSPSPTPAPLLGSSAQNPVGLNPFALSPLQVKTGVSMMGLQFCGWPAGVLTSNIPFTSPLPNLGSGLGLSEGNSNTFVTPNVAASKSESPVPQNEKVSSTQPAVVEVAKPVDFPSPKPIPEEMQFGWWRIIDPEDLKALLKVLHLRGIREKALQKQIQKHLDYITQACIKNKDDIKINLFSTIVAIIELNENEENQVTRDIVENWSIEEQAMEMDLNILQQVEDLERRVASASLQVKGWMCPEPASEREDLVYFEHKSFSKLCKEHDGEFTGEEESSAHALERKSDNPLDIAVTRLADLERNIERRYLKSPLSTTIQIKLDNVGTVTVPAPAPSISGDGDGIEEDIAPGLRVWRRALSEARSAAQVALCIQQLQKSIAWEKSIMKVYCQICRKGDNEELLLLCDGCDKGCHTYCHRPKITTIPDGDWFCPACIAKASGQTLKIKKLHVKGKKSESKKGKKVTLPGDTEDEDSASTSSSLKRGVRDLKKRKMEESNAVSSSKQESVTSLKKPKRDDSKDLALCSMILTEMETHEDAWPFLLPVNLKLVPGYKKVIKKPMDFSTIREKLSSGQYPNLETFALDVRLVFDNCETFNEDDSDIGRAGHSMRKYFEKKWTDTFKVS</sequence>
<dbReference type="InterPro" id="IPR011011">
    <property type="entry name" value="Znf_FYVE_PHD"/>
</dbReference>
<keyword evidence="8 13" id="KW-0103">Bromodomain</keyword>
<feature type="region of interest" description="Disordered" evidence="15">
    <location>
        <begin position="648"/>
        <end position="724"/>
    </location>
</feature>
<reference evidence="19 20" key="1">
    <citation type="submission" date="2019-06" db="EMBL/GenBank/DDBJ databases">
        <title>Discovery of a novel chromosome fission-fusion reversal in muntjac.</title>
        <authorList>
            <person name="Mudd A.B."/>
            <person name="Bredeson J.V."/>
            <person name="Baum R."/>
            <person name="Hockemeyer D."/>
            <person name="Rokhsar D.S."/>
        </authorList>
    </citation>
    <scope>NUCLEOTIDE SEQUENCE [LARGE SCALE GENOMIC DNA]</scope>
    <source>
        <strain evidence="19">UTSW_UCB_Mm</strain>
        <tissue evidence="19">Fibroblast cell line</tissue>
    </source>
</reference>
<dbReference type="SUPFAM" id="SSF57903">
    <property type="entry name" value="FYVE/PHD zinc finger"/>
    <property type="match status" value="1"/>
</dbReference>
<dbReference type="GO" id="GO:0005634">
    <property type="term" value="C:nucleus"/>
    <property type="evidence" value="ECO:0007669"/>
    <property type="project" value="UniProtKB-SubCell"/>
</dbReference>
<dbReference type="EMBL" id="VCEA01000001">
    <property type="protein sequence ID" value="KAB0363221.1"/>
    <property type="molecule type" value="Genomic_DNA"/>
</dbReference>
<dbReference type="InterPro" id="IPR019787">
    <property type="entry name" value="Znf_PHD-finger"/>
</dbReference>
<evidence type="ECO:0000256" key="4">
    <source>
        <dbReference type="ARBA" id="ARBA00022771"/>
    </source>
</evidence>
<dbReference type="Pfam" id="PF02791">
    <property type="entry name" value="DDT"/>
    <property type="match status" value="1"/>
</dbReference>
<keyword evidence="6" id="KW-0805">Transcription regulation</keyword>
<evidence type="ECO:0000259" key="18">
    <source>
        <dbReference type="PROSITE" id="PS50827"/>
    </source>
</evidence>
<keyword evidence="7" id="KW-0175">Coiled coil</keyword>
<evidence type="ECO:0000256" key="3">
    <source>
        <dbReference type="ARBA" id="ARBA00022723"/>
    </source>
</evidence>
<dbReference type="SMART" id="SM00571">
    <property type="entry name" value="DDT"/>
    <property type="match status" value="1"/>
</dbReference>
<dbReference type="PANTHER" id="PTHR45915">
    <property type="entry name" value="TRANSCRIPTION INTERMEDIARY FACTOR"/>
    <property type="match status" value="1"/>
</dbReference>
<protein>
    <recommendedName>
        <fullName evidence="12">Bromodomain adjacent to zinc finger domain protein 2B</fullName>
    </recommendedName>
</protein>
<comment type="similarity">
    <text evidence="2">Belongs to the WAL family.</text>
</comment>
<dbReference type="PANTHER" id="PTHR45915:SF1">
    <property type="entry name" value="BROMODOMAIN ADJACENT TO ZINC FINGER DOMAIN PROTEIN 2B"/>
    <property type="match status" value="1"/>
</dbReference>
<dbReference type="InterPro" id="IPR001487">
    <property type="entry name" value="Bromodomain"/>
</dbReference>
<evidence type="ECO:0000256" key="5">
    <source>
        <dbReference type="ARBA" id="ARBA00022833"/>
    </source>
</evidence>
<keyword evidence="3" id="KW-0479">Metal-binding</keyword>
<dbReference type="Gene3D" id="1.20.920.10">
    <property type="entry name" value="Bromodomain-like"/>
    <property type="match status" value="1"/>
</dbReference>
<feature type="compositionally biased region" description="Basic and acidic residues" evidence="15">
    <location>
        <begin position="705"/>
        <end position="714"/>
    </location>
</feature>
<dbReference type="GO" id="GO:0000785">
    <property type="term" value="C:chromatin"/>
    <property type="evidence" value="ECO:0007669"/>
    <property type="project" value="TreeGrafter"/>
</dbReference>
<evidence type="ECO:0000313" key="20">
    <source>
        <dbReference type="Proteomes" id="UP000326458"/>
    </source>
</evidence>
<comment type="caution">
    <text evidence="19">The sequence shown here is derived from an EMBL/GenBank/DDBJ whole genome shotgun (WGS) entry which is preliminary data.</text>
</comment>
<feature type="region of interest" description="Disordered" evidence="15">
    <location>
        <begin position="1429"/>
        <end position="1486"/>
    </location>
</feature>
<dbReference type="PROSITE" id="PS50016">
    <property type="entry name" value="ZF_PHD_2"/>
    <property type="match status" value="1"/>
</dbReference>
<keyword evidence="9" id="KW-0804">Transcription</keyword>
<evidence type="ECO:0000256" key="14">
    <source>
        <dbReference type="PROSITE-ProRule" id="PRU00146"/>
    </source>
</evidence>
<dbReference type="InterPro" id="IPR001965">
    <property type="entry name" value="Znf_PHD"/>
</dbReference>
<feature type="domain" description="PHD-type" evidence="17">
    <location>
        <begin position="1360"/>
        <end position="1410"/>
    </location>
</feature>
<evidence type="ECO:0000259" key="16">
    <source>
        <dbReference type="PROSITE" id="PS50014"/>
    </source>
</evidence>